<evidence type="ECO:0000313" key="9">
    <source>
        <dbReference type="Proteomes" id="UP000652761"/>
    </source>
</evidence>
<dbReference type="CDD" id="cd15841">
    <property type="entry name" value="SNARE_Qc"/>
    <property type="match status" value="1"/>
</dbReference>
<name>A0A843UGA3_COLES</name>
<dbReference type="Proteomes" id="UP000652761">
    <property type="component" value="Unassembled WGS sequence"/>
</dbReference>
<evidence type="ECO:0000256" key="5">
    <source>
        <dbReference type="ARBA" id="ARBA00023136"/>
    </source>
</evidence>
<keyword evidence="9" id="KW-1185">Reference proteome</keyword>
<feature type="region of interest" description="Disordered" evidence="6">
    <location>
        <begin position="1"/>
        <end position="41"/>
    </location>
</feature>
<dbReference type="OrthoDB" id="261831at2759"/>
<evidence type="ECO:0000256" key="3">
    <source>
        <dbReference type="ARBA" id="ARBA00022692"/>
    </source>
</evidence>
<reference evidence="8" key="1">
    <citation type="submission" date="2017-07" db="EMBL/GenBank/DDBJ databases">
        <title>Taro Niue Genome Assembly and Annotation.</title>
        <authorList>
            <person name="Atibalentja N."/>
            <person name="Keating K."/>
            <person name="Fields C.J."/>
        </authorList>
    </citation>
    <scope>NUCLEOTIDE SEQUENCE</scope>
    <source>
        <strain evidence="8">Niue_2</strain>
        <tissue evidence="8">Leaf</tissue>
    </source>
</reference>
<feature type="non-terminal residue" evidence="8">
    <location>
        <position position="277"/>
    </location>
</feature>
<dbReference type="AlphaFoldDB" id="A0A843UGA3"/>
<dbReference type="EMBL" id="NMUH01000541">
    <property type="protein sequence ID" value="MQL81024.1"/>
    <property type="molecule type" value="Genomic_DNA"/>
</dbReference>
<keyword evidence="5 7" id="KW-0472">Membrane</keyword>
<evidence type="ECO:0000256" key="7">
    <source>
        <dbReference type="SAM" id="Phobius"/>
    </source>
</evidence>
<evidence type="ECO:0000256" key="2">
    <source>
        <dbReference type="ARBA" id="ARBA00022448"/>
    </source>
</evidence>
<dbReference type="PANTHER" id="PTHR12791">
    <property type="entry name" value="GOLGI SNARE BET1-RELATED"/>
    <property type="match status" value="1"/>
</dbReference>
<comment type="subcellular location">
    <subcellularLocation>
        <location evidence="1">Membrane</location>
        <topology evidence="1">Single-pass membrane protein</topology>
    </subcellularLocation>
</comment>
<protein>
    <recommendedName>
        <fullName evidence="10">Bet1-like protein</fullName>
    </recommendedName>
</protein>
<keyword evidence="4 7" id="KW-1133">Transmembrane helix</keyword>
<gene>
    <name evidence="8" type="ORF">Taro_013474</name>
</gene>
<evidence type="ECO:0000256" key="1">
    <source>
        <dbReference type="ARBA" id="ARBA00004167"/>
    </source>
</evidence>
<evidence type="ECO:0008006" key="10">
    <source>
        <dbReference type="Google" id="ProtNLM"/>
    </source>
</evidence>
<evidence type="ECO:0000313" key="8">
    <source>
        <dbReference type="EMBL" id="MQL81024.1"/>
    </source>
</evidence>
<sequence length="277" mass="29541">SSTLTSGETKAGQRRPASPPAASADHLTSRSGPPAARPHLCSPLSLSLSLSLLSFPLLPSRSKQLPPPAPEPPARMANPHQRGALYGAGPLRSREGLSARSAAGNSGGGEIQLQIDPMHADLDEHISGLHRSGGAGAGGAWAVGAAQVQAWDDASRRRCRRCRRLALAWADAALAKAGGRRGALCWRRVDTGRAWGDAGSAGEGVVAQEIESEAKFQNNLLSQLQMTVLKAQAGLKNNVRRLNKRIIQQGSNHVVHVVLFALFCFFLVYLWSKYSRR</sequence>
<comment type="caution">
    <text evidence="8">The sequence shown here is derived from an EMBL/GenBank/DDBJ whole genome shotgun (WGS) entry which is preliminary data.</text>
</comment>
<feature type="region of interest" description="Disordered" evidence="6">
    <location>
        <begin position="61"/>
        <end position="90"/>
    </location>
</feature>
<keyword evidence="2" id="KW-0813">Transport</keyword>
<proteinExistence type="predicted"/>
<accession>A0A843UGA3</accession>
<evidence type="ECO:0000256" key="6">
    <source>
        <dbReference type="SAM" id="MobiDB-lite"/>
    </source>
</evidence>
<organism evidence="8 9">
    <name type="scientific">Colocasia esculenta</name>
    <name type="common">Wild taro</name>
    <name type="synonym">Arum esculentum</name>
    <dbReference type="NCBI Taxonomy" id="4460"/>
    <lineage>
        <taxon>Eukaryota</taxon>
        <taxon>Viridiplantae</taxon>
        <taxon>Streptophyta</taxon>
        <taxon>Embryophyta</taxon>
        <taxon>Tracheophyta</taxon>
        <taxon>Spermatophyta</taxon>
        <taxon>Magnoliopsida</taxon>
        <taxon>Liliopsida</taxon>
        <taxon>Araceae</taxon>
        <taxon>Aroideae</taxon>
        <taxon>Colocasieae</taxon>
        <taxon>Colocasia</taxon>
    </lineage>
</organism>
<feature type="transmembrane region" description="Helical" evidence="7">
    <location>
        <begin position="253"/>
        <end position="271"/>
    </location>
</feature>
<evidence type="ECO:0000256" key="4">
    <source>
        <dbReference type="ARBA" id="ARBA00022989"/>
    </source>
</evidence>
<keyword evidence="3 7" id="KW-0812">Transmembrane</keyword>
<dbReference type="GO" id="GO:0016020">
    <property type="term" value="C:membrane"/>
    <property type="evidence" value="ECO:0007669"/>
    <property type="project" value="UniProtKB-SubCell"/>
</dbReference>